<sequence length="46" mass="5138">MAHIKIIAALFNLLIIDVFYFLEDGVESTFSVADGPLSEFNNPDYS</sequence>
<dbReference type="KEGG" id="echu:RQP59_14955"/>
<protein>
    <submittedName>
        <fullName evidence="2">Uncharacterized protein</fullName>
    </submittedName>
</protein>
<reference evidence="2" key="1">
    <citation type="submission" date="2023-09" db="EMBL/GenBank/DDBJ databases">
        <title>Coexistence of blaNDM-1 and blaKPC-2 in Enterobacter chuandaensis.</title>
        <authorList>
            <person name="Chen R."/>
        </authorList>
    </citation>
    <scope>NUCLEOTIDE SEQUENCE</scope>
    <source>
        <strain evidence="2">FAHZZU5885</strain>
    </source>
</reference>
<dbReference type="AlphaFoldDB" id="A0AA96M2Y9"/>
<reference evidence="1 3" key="2">
    <citation type="submission" date="2024-09" db="EMBL/GenBank/DDBJ databases">
        <title>Molecular characterization of Carbapenemase-producing Enterobacter cloacae Complex from Infections in Argentina.</title>
        <authorList>
            <person name="De Mendieta J.M."/>
            <person name="Gomez S."/>
        </authorList>
    </citation>
    <scope>NUCLEOTIDE SEQUENCE [LARGE SCALE GENOMIC DNA]</scope>
    <source>
        <strain evidence="1 3">M23267</strain>
    </source>
</reference>
<evidence type="ECO:0000313" key="2">
    <source>
        <dbReference type="EMBL" id="WNS36386.1"/>
    </source>
</evidence>
<proteinExistence type="predicted"/>
<dbReference type="RefSeq" id="WP_176212959.1">
    <property type="nucleotide sequence ID" value="NZ_CP135253.1"/>
</dbReference>
<accession>A0AA96M2Y9</accession>
<keyword evidence="3" id="KW-1185">Reference proteome</keyword>
<organism evidence="2">
    <name type="scientific">Enterobacter chuandaensis</name>
    <dbReference type="NCBI Taxonomy" id="2497875"/>
    <lineage>
        <taxon>Bacteria</taxon>
        <taxon>Pseudomonadati</taxon>
        <taxon>Pseudomonadota</taxon>
        <taxon>Gammaproteobacteria</taxon>
        <taxon>Enterobacterales</taxon>
        <taxon>Enterobacteriaceae</taxon>
        <taxon>Enterobacter</taxon>
        <taxon>Enterobacter cloacae complex</taxon>
    </lineage>
</organism>
<evidence type="ECO:0000313" key="3">
    <source>
        <dbReference type="Proteomes" id="UP001577381"/>
    </source>
</evidence>
<gene>
    <name evidence="1" type="ORF">ACE3KR_09735</name>
    <name evidence="2" type="ORF">RQP59_14955</name>
</gene>
<dbReference type="Proteomes" id="UP001577381">
    <property type="component" value="Unassembled WGS sequence"/>
</dbReference>
<evidence type="ECO:0000313" key="1">
    <source>
        <dbReference type="EMBL" id="MFB4719162.1"/>
    </source>
</evidence>
<dbReference type="EMBL" id="CP135253">
    <property type="protein sequence ID" value="WNS36386.1"/>
    <property type="molecule type" value="Genomic_DNA"/>
</dbReference>
<name>A0AA96M2Y9_9ENTR</name>
<dbReference type="EMBL" id="JBHGSI010000002">
    <property type="protein sequence ID" value="MFB4719162.1"/>
    <property type="molecule type" value="Genomic_DNA"/>
</dbReference>